<reference evidence="4 5" key="1">
    <citation type="journal article" date="2016" name="Nat. Commun.">
        <title>Thousands of microbial genomes shed light on interconnected biogeochemical processes in an aquifer system.</title>
        <authorList>
            <person name="Anantharaman K."/>
            <person name="Brown C.T."/>
            <person name="Hug L.A."/>
            <person name="Sharon I."/>
            <person name="Castelle C.J."/>
            <person name="Probst A.J."/>
            <person name="Thomas B.C."/>
            <person name="Singh A."/>
            <person name="Wilkins M.J."/>
            <person name="Karaoz U."/>
            <person name="Brodie E.L."/>
            <person name="Williams K.H."/>
            <person name="Hubbard S.S."/>
            <person name="Banfield J.F."/>
        </authorList>
    </citation>
    <scope>NUCLEOTIDE SEQUENCE [LARGE SCALE GENOMIC DNA]</scope>
</reference>
<evidence type="ECO:0000256" key="2">
    <source>
        <dbReference type="ARBA" id="ARBA00022777"/>
    </source>
</evidence>
<keyword evidence="1" id="KW-0808">Transferase</keyword>
<evidence type="ECO:0000313" key="5">
    <source>
        <dbReference type="Proteomes" id="UP000178783"/>
    </source>
</evidence>
<evidence type="ECO:0000256" key="1">
    <source>
        <dbReference type="ARBA" id="ARBA00022679"/>
    </source>
</evidence>
<evidence type="ECO:0000313" key="4">
    <source>
        <dbReference type="EMBL" id="OGF23933.1"/>
    </source>
</evidence>
<sequence>MENRKTILVCGSIVYDRIMNFPGKFSDHILPDKVHILNVSFALNRLSESFGGTGGNIAYNLALLGERPKLMGAAGSDFEKYADWLKRNNVDISQVKIADNELTASAYIMTDQADNQIAGFYGGPKTPSFPPKADPPLAEISPLIRGRTIEAPLLTKEGNKGRLNALAIVSPDAVARMSGYVKIFKRIKLPYIFDPGQQITALSAKELKWATSGAKVLIGNDYEIELILNKIRIKKSDLIKLAKILIITKGEQGSEIYDQGGRLGGAGKKIIIPPAKPKAVLDPTGAGDAYRAGLIKGMAEGWNLEKCGRLASAVAAYTVEKYGTQTHKFSWQELEKRYRENFREKL</sequence>
<dbReference type="PANTHER" id="PTHR10584:SF166">
    <property type="entry name" value="RIBOKINASE"/>
    <property type="match status" value="1"/>
</dbReference>
<protein>
    <recommendedName>
        <fullName evidence="3">Carbohydrate kinase PfkB domain-containing protein</fullName>
    </recommendedName>
</protein>
<name>A0A1F5SBU7_9BACT</name>
<proteinExistence type="predicted"/>
<feature type="domain" description="Carbohydrate kinase PfkB" evidence="3">
    <location>
        <begin position="40"/>
        <end position="126"/>
    </location>
</feature>
<dbReference type="STRING" id="1797989.A3H66_03195"/>
<dbReference type="GO" id="GO:0016301">
    <property type="term" value="F:kinase activity"/>
    <property type="evidence" value="ECO:0007669"/>
    <property type="project" value="UniProtKB-KW"/>
</dbReference>
<dbReference type="InterPro" id="IPR002173">
    <property type="entry name" value="Carboh/pur_kinase_PfkB_CS"/>
</dbReference>
<organism evidence="4 5">
    <name type="scientific">Candidatus Falkowbacteria bacterium RIFCSPLOWO2_02_FULL_45_21</name>
    <dbReference type="NCBI Taxonomy" id="1797989"/>
    <lineage>
        <taxon>Bacteria</taxon>
        <taxon>Candidatus Falkowiibacteriota</taxon>
    </lineage>
</organism>
<dbReference type="EMBL" id="MFFW01000043">
    <property type="protein sequence ID" value="OGF23933.1"/>
    <property type="molecule type" value="Genomic_DNA"/>
</dbReference>
<evidence type="ECO:0000259" key="3">
    <source>
        <dbReference type="Pfam" id="PF00294"/>
    </source>
</evidence>
<comment type="caution">
    <text evidence="4">The sequence shown here is derived from an EMBL/GenBank/DDBJ whole genome shotgun (WGS) entry which is preliminary data.</text>
</comment>
<dbReference type="SUPFAM" id="SSF53613">
    <property type="entry name" value="Ribokinase-like"/>
    <property type="match status" value="1"/>
</dbReference>
<dbReference type="AlphaFoldDB" id="A0A1F5SBU7"/>
<dbReference type="CDD" id="cd01942">
    <property type="entry name" value="ribokinase_group_A"/>
    <property type="match status" value="1"/>
</dbReference>
<dbReference type="Gene3D" id="3.40.1190.20">
    <property type="match status" value="1"/>
</dbReference>
<dbReference type="PROSITE" id="PS00584">
    <property type="entry name" value="PFKB_KINASES_2"/>
    <property type="match status" value="1"/>
</dbReference>
<dbReference type="Proteomes" id="UP000178783">
    <property type="component" value="Unassembled WGS sequence"/>
</dbReference>
<gene>
    <name evidence="4" type="ORF">A3H66_03195</name>
</gene>
<dbReference type="InterPro" id="IPR029056">
    <property type="entry name" value="Ribokinase-like"/>
</dbReference>
<dbReference type="Pfam" id="PF00294">
    <property type="entry name" value="PfkB"/>
    <property type="match status" value="2"/>
</dbReference>
<dbReference type="PROSITE" id="PS00583">
    <property type="entry name" value="PFKB_KINASES_1"/>
    <property type="match status" value="1"/>
</dbReference>
<accession>A0A1F5SBU7</accession>
<dbReference type="InterPro" id="IPR011611">
    <property type="entry name" value="PfkB_dom"/>
</dbReference>
<keyword evidence="2" id="KW-0418">Kinase</keyword>
<dbReference type="PANTHER" id="PTHR10584">
    <property type="entry name" value="SUGAR KINASE"/>
    <property type="match status" value="1"/>
</dbReference>
<feature type="domain" description="Carbohydrate kinase PfkB" evidence="3">
    <location>
        <begin position="199"/>
        <end position="326"/>
    </location>
</feature>